<proteinExistence type="predicted"/>
<name>A0A1X1YBX1_9MYCO</name>
<dbReference type="Proteomes" id="UP000193866">
    <property type="component" value="Unassembled WGS sequence"/>
</dbReference>
<gene>
    <name evidence="1" type="ORF">AWC16_19010</name>
</gene>
<reference evidence="1 2" key="1">
    <citation type="submission" date="2016-01" db="EMBL/GenBank/DDBJ databases">
        <title>The new phylogeny of the genus Mycobacterium.</title>
        <authorList>
            <person name="Tarcisio F."/>
            <person name="Conor M."/>
            <person name="Antonella G."/>
            <person name="Elisabetta G."/>
            <person name="Giulia F.S."/>
            <person name="Sara T."/>
            <person name="Anna F."/>
            <person name="Clotilde B."/>
            <person name="Roberto B."/>
            <person name="Veronica D.S."/>
            <person name="Fabio R."/>
            <person name="Monica P."/>
            <person name="Olivier J."/>
            <person name="Enrico T."/>
            <person name="Nicola S."/>
        </authorList>
    </citation>
    <scope>NUCLEOTIDE SEQUENCE [LARGE SCALE GENOMIC DNA]</scope>
    <source>
        <strain evidence="1 2">DSM 45394</strain>
    </source>
</reference>
<organism evidence="1 2">
    <name type="scientific">Mycolicibacter longobardus</name>
    <dbReference type="NCBI Taxonomy" id="1108812"/>
    <lineage>
        <taxon>Bacteria</taxon>
        <taxon>Bacillati</taxon>
        <taxon>Actinomycetota</taxon>
        <taxon>Actinomycetes</taxon>
        <taxon>Mycobacteriales</taxon>
        <taxon>Mycobacteriaceae</taxon>
        <taxon>Mycolicibacter</taxon>
    </lineage>
</organism>
<dbReference type="EMBL" id="LQPG01000035">
    <property type="protein sequence ID" value="ORW08490.1"/>
    <property type="molecule type" value="Genomic_DNA"/>
</dbReference>
<keyword evidence="2" id="KW-1185">Reference proteome</keyword>
<evidence type="ECO:0000313" key="2">
    <source>
        <dbReference type="Proteomes" id="UP000193866"/>
    </source>
</evidence>
<protein>
    <submittedName>
        <fullName evidence="1">Uncharacterized protein</fullName>
    </submittedName>
</protein>
<dbReference type="AlphaFoldDB" id="A0A1X1YBX1"/>
<sequence length="192" mass="20554">MTVGALEPVDLPETALIIGDHWPQPDETAYAREAATQRSCAHAMCAAADHTHTAASYTHPEFRGEAGSALGAVLVDRHRAHTDDETRHTNIAGWLELGSINIVEAKNAMNTTTTDYHRAYADSERCAAEETWTQQQLAGVKTALVQLAQARIREIRAAFDASHATIAAGIAAATVPSAPEQMKVYGPLSPVT</sequence>
<comment type="caution">
    <text evidence="1">The sequence shown here is derived from an EMBL/GenBank/DDBJ whole genome shotgun (WGS) entry which is preliminary data.</text>
</comment>
<accession>A0A1X1YBX1</accession>
<evidence type="ECO:0000313" key="1">
    <source>
        <dbReference type="EMBL" id="ORW08490.1"/>
    </source>
</evidence>